<dbReference type="Gene3D" id="3.40.50.300">
    <property type="entry name" value="P-loop containing nucleotide triphosphate hydrolases"/>
    <property type="match status" value="1"/>
</dbReference>
<dbReference type="RefSeq" id="WP_058257208.1">
    <property type="nucleotide sequence ID" value="NZ_LN879430.1"/>
</dbReference>
<dbReference type="EMBL" id="LN879430">
    <property type="protein sequence ID" value="CUH91769.1"/>
    <property type="molecule type" value="Genomic_DNA"/>
</dbReference>
<evidence type="ECO:0000259" key="1">
    <source>
        <dbReference type="Pfam" id="PF01695"/>
    </source>
</evidence>
<sequence>MADITEIRELAKKLNLWNIARGYIDLNDEKLSNLDYLQMILQKELEIRARQKQIKLRRASKLPNKVFELSNLNKGLEWQIKQLSHLTWLNEEQNVILLGKCGTGKTSLAVHLGETAIGNGHKTYYASIDTFVSIVENKDINPKAGATFSYIRECDLIIIDDVFYVEPTRAELQVFYRAVTFLNETRSIIFITNRELSAWIDAAEDKHLCQTLLDRMTVNCQIVRLTDK</sequence>
<dbReference type="OrthoDB" id="9776217at2"/>
<dbReference type="PANTHER" id="PTHR30050">
    <property type="entry name" value="CHROMOSOMAL REPLICATION INITIATOR PROTEIN DNAA"/>
    <property type="match status" value="1"/>
</dbReference>
<name>A0A0K8J335_9FIRM</name>
<dbReference type="Pfam" id="PF01695">
    <property type="entry name" value="IstB_IS21"/>
    <property type="match status" value="1"/>
</dbReference>
<organism evidence="2 3">
    <name type="scientific">Herbinix luporum</name>
    <dbReference type="NCBI Taxonomy" id="1679721"/>
    <lineage>
        <taxon>Bacteria</taxon>
        <taxon>Bacillati</taxon>
        <taxon>Bacillota</taxon>
        <taxon>Clostridia</taxon>
        <taxon>Lachnospirales</taxon>
        <taxon>Lachnospiraceae</taxon>
        <taxon>Herbinix</taxon>
    </lineage>
</organism>
<keyword evidence="3" id="KW-1185">Reference proteome</keyword>
<proteinExistence type="predicted"/>
<evidence type="ECO:0000313" key="2">
    <source>
        <dbReference type="EMBL" id="CUH91769.1"/>
    </source>
</evidence>
<gene>
    <name evidence="2" type="ORF">SD1D_0216</name>
</gene>
<dbReference type="GO" id="GO:0005524">
    <property type="term" value="F:ATP binding"/>
    <property type="evidence" value="ECO:0007669"/>
    <property type="project" value="InterPro"/>
</dbReference>
<feature type="domain" description="IstB-like ATP-binding" evidence="1">
    <location>
        <begin position="14"/>
        <end position="225"/>
    </location>
</feature>
<dbReference type="InterPro" id="IPR002611">
    <property type="entry name" value="IstB_ATP-bd"/>
</dbReference>
<dbReference type="CDD" id="cd00009">
    <property type="entry name" value="AAA"/>
    <property type="match status" value="1"/>
</dbReference>
<dbReference type="InterPro" id="IPR027417">
    <property type="entry name" value="P-loop_NTPase"/>
</dbReference>
<accession>A0A0K8J335</accession>
<dbReference type="PIRSF" id="PIRSF003073">
    <property type="entry name" value="DNAC_TnpB_IstB"/>
    <property type="match status" value="1"/>
</dbReference>
<dbReference type="InterPro" id="IPR028350">
    <property type="entry name" value="DNAC/IstB-like"/>
</dbReference>
<dbReference type="AlphaFoldDB" id="A0A0K8J335"/>
<protein>
    <recommendedName>
        <fullName evidence="1">IstB-like ATP-binding domain-containing protein</fullName>
    </recommendedName>
</protein>
<dbReference type="GO" id="GO:0006260">
    <property type="term" value="P:DNA replication"/>
    <property type="evidence" value="ECO:0007669"/>
    <property type="project" value="TreeGrafter"/>
</dbReference>
<dbReference type="PANTHER" id="PTHR30050:SF4">
    <property type="entry name" value="ATP-BINDING PROTEIN RV3427C IN INSERTION SEQUENCE-RELATED"/>
    <property type="match status" value="1"/>
</dbReference>
<dbReference type="Proteomes" id="UP000196053">
    <property type="component" value="Chromosome I"/>
</dbReference>
<dbReference type="SUPFAM" id="SSF52540">
    <property type="entry name" value="P-loop containing nucleoside triphosphate hydrolases"/>
    <property type="match status" value="1"/>
</dbReference>
<dbReference type="KEGG" id="hsd:SD1D_0216"/>
<reference evidence="3" key="1">
    <citation type="submission" date="2015-09" db="EMBL/GenBank/DDBJ databases">
        <authorList>
            <person name="Wibberg D."/>
        </authorList>
    </citation>
    <scope>NUCLEOTIDE SEQUENCE [LARGE SCALE GENOMIC DNA]</scope>
    <source>
        <strain evidence="3">SD1D</strain>
    </source>
</reference>
<evidence type="ECO:0000313" key="3">
    <source>
        <dbReference type="Proteomes" id="UP000196053"/>
    </source>
</evidence>